<keyword evidence="3" id="KW-1185">Reference proteome</keyword>
<accession>A0ABV9U8R5</accession>
<dbReference type="RefSeq" id="WP_378263376.1">
    <property type="nucleotide sequence ID" value="NZ_JBHSIT010000014.1"/>
</dbReference>
<comment type="caution">
    <text evidence="2">The sequence shown here is derived from an EMBL/GenBank/DDBJ whole genome shotgun (WGS) entry which is preliminary data.</text>
</comment>
<evidence type="ECO:0000256" key="1">
    <source>
        <dbReference type="SAM" id="MobiDB-lite"/>
    </source>
</evidence>
<reference evidence="3" key="1">
    <citation type="journal article" date="2019" name="Int. J. Syst. Evol. Microbiol.">
        <title>The Global Catalogue of Microorganisms (GCM) 10K type strain sequencing project: providing services to taxonomists for standard genome sequencing and annotation.</title>
        <authorList>
            <consortium name="The Broad Institute Genomics Platform"/>
            <consortium name="The Broad Institute Genome Sequencing Center for Infectious Disease"/>
            <person name="Wu L."/>
            <person name="Ma J."/>
        </authorList>
    </citation>
    <scope>NUCLEOTIDE SEQUENCE [LARGE SCALE GENOMIC DNA]</scope>
    <source>
        <strain evidence="3">KLKA75</strain>
    </source>
</reference>
<sequence length="156" mass="17876">MHLRFGFYLHIDKFWPEQQIRNWRQRNWDAVRAMVATHGSITEFYLDDATMEVPSDLTPWRERPQASRLLRDLANGNLDAIAVGTVRHRTFAATPVWDVVALLAWQRKQLWTADVNGPLDPTNPSHILALKGQRGIPKPDPSTDTASPTTRQNRRG</sequence>
<protein>
    <submittedName>
        <fullName evidence="2">Uncharacterized protein</fullName>
    </submittedName>
</protein>
<evidence type="ECO:0000313" key="3">
    <source>
        <dbReference type="Proteomes" id="UP001595872"/>
    </source>
</evidence>
<organism evidence="2 3">
    <name type="scientific">Actinomadura gamaensis</name>
    <dbReference type="NCBI Taxonomy" id="1763541"/>
    <lineage>
        <taxon>Bacteria</taxon>
        <taxon>Bacillati</taxon>
        <taxon>Actinomycetota</taxon>
        <taxon>Actinomycetes</taxon>
        <taxon>Streptosporangiales</taxon>
        <taxon>Thermomonosporaceae</taxon>
        <taxon>Actinomadura</taxon>
    </lineage>
</organism>
<dbReference type="EMBL" id="JBHSIT010000014">
    <property type="protein sequence ID" value="MFC4912947.1"/>
    <property type="molecule type" value="Genomic_DNA"/>
</dbReference>
<proteinExistence type="predicted"/>
<dbReference type="Proteomes" id="UP001595872">
    <property type="component" value="Unassembled WGS sequence"/>
</dbReference>
<evidence type="ECO:0000313" key="2">
    <source>
        <dbReference type="EMBL" id="MFC4912947.1"/>
    </source>
</evidence>
<name>A0ABV9U8R5_9ACTN</name>
<gene>
    <name evidence="2" type="ORF">ACFPCY_37000</name>
</gene>
<feature type="region of interest" description="Disordered" evidence="1">
    <location>
        <begin position="116"/>
        <end position="156"/>
    </location>
</feature>